<evidence type="ECO:0000259" key="13">
    <source>
        <dbReference type="PROSITE" id="PS51194"/>
    </source>
</evidence>
<sequence>MDESMQLNLVDTDATSQKRKIDPGIVSSLFTNNPSSLVHKEEPVAEKLVPDNVPIQNASFDQLHVNQNLVNHIHTKLSIDSPTYIQSSALSYLLNQSTWNSDLFIQAKTGSGKTLAYLLPILTRLMIPQNDKISRSSGLFAIVIVPTRELAAQIYNVLESLISCCHYIVPTPVTGGEKKKSEKSRLRKGVNILIATPGRLVDHLQHTTSLDVSQVRYLVLDEADRLMELGFKPDIDFIISRLTSSCNIRSTVAAFPSLPDRRVTVLCSATLGKDVQELGEQSLQNANTAVDKAESSGDDPSYSNAAAPAQLTQICLTVPAKLRFVTLYAQLLLFAKSFKGAQTKAVVFIASSGAVDFYFKTLARDAEPHESKTASAAYTADVKLGNQAANIYKLHGNMDQNHRSSVMKLFAQAKSAAPQILICTDVASRGLDMPFVDLVIEYDPAVSVDDHLHRVGRTARAGKSGRALLFLLPGAEEAYTDLLKPVHPGGIQTASYDELLKEVYGQRMWQEKASVWQLALENWILEDSKAMSLAKAAFTSHVKAYATHVGAERSIFNVKNLHLGHISKSFGLREAPKAIGKEKNTFKIERKKFLDLANLASKTSASEFNVF</sequence>
<feature type="domain" description="Helicase C-terminal" evidence="13">
    <location>
        <begin position="327"/>
        <end position="521"/>
    </location>
</feature>
<dbReference type="Proteomes" id="UP000095023">
    <property type="component" value="Unassembled WGS sequence"/>
</dbReference>
<evidence type="ECO:0000313" key="15">
    <source>
        <dbReference type="Proteomes" id="UP000095023"/>
    </source>
</evidence>
<organism evidence="14 15">
    <name type="scientific">Tortispora caseinolytica NRRL Y-17796</name>
    <dbReference type="NCBI Taxonomy" id="767744"/>
    <lineage>
        <taxon>Eukaryota</taxon>
        <taxon>Fungi</taxon>
        <taxon>Dikarya</taxon>
        <taxon>Ascomycota</taxon>
        <taxon>Saccharomycotina</taxon>
        <taxon>Trigonopsidomycetes</taxon>
        <taxon>Trigonopsidales</taxon>
        <taxon>Trigonopsidaceae</taxon>
        <taxon>Tortispora</taxon>
    </lineage>
</organism>
<keyword evidence="4 10" id="KW-0547">Nucleotide-binding</keyword>
<evidence type="ECO:0000256" key="11">
    <source>
        <dbReference type="RuleBase" id="RU365068"/>
    </source>
</evidence>
<dbReference type="PROSITE" id="PS51194">
    <property type="entry name" value="HELICASE_CTER"/>
    <property type="match status" value="1"/>
</dbReference>
<keyword evidence="2" id="KW-0690">Ribosome biogenesis</keyword>
<dbReference type="CDD" id="cd18787">
    <property type="entry name" value="SF2_C_DEAD"/>
    <property type="match status" value="1"/>
</dbReference>
<dbReference type="SMART" id="SM01178">
    <property type="entry name" value="DUF4217"/>
    <property type="match status" value="1"/>
</dbReference>
<dbReference type="Gene3D" id="3.40.50.300">
    <property type="entry name" value="P-loop containing nucleotide triphosphate hydrolases"/>
    <property type="match status" value="2"/>
</dbReference>
<reference evidence="15" key="1">
    <citation type="submission" date="2016-02" db="EMBL/GenBank/DDBJ databases">
        <title>Comparative genomics of biotechnologically important yeasts.</title>
        <authorList>
            <consortium name="DOE Joint Genome Institute"/>
            <person name="Riley R."/>
            <person name="Haridas S."/>
            <person name="Wolfe K.H."/>
            <person name="Lopes M.R."/>
            <person name="Hittinger C.T."/>
            <person name="Goker M."/>
            <person name="Salamov A."/>
            <person name="Wisecaver J."/>
            <person name="Long T.M."/>
            <person name="Aerts A.L."/>
            <person name="Barry K."/>
            <person name="Choi C."/>
            <person name="Clum A."/>
            <person name="Coughlan A.Y."/>
            <person name="Deshpande S."/>
            <person name="Douglass A.P."/>
            <person name="Hanson S.J."/>
            <person name="Klenk H.-P."/>
            <person name="Labutti K."/>
            <person name="Lapidus A."/>
            <person name="Lindquist E."/>
            <person name="Lipzen A."/>
            <person name="Meier-Kolthoff J.P."/>
            <person name="Ohm R.A."/>
            <person name="Otillar R.P."/>
            <person name="Pangilinan J."/>
            <person name="Peng Y."/>
            <person name="Rokas A."/>
            <person name="Rosa C.A."/>
            <person name="Scheuner C."/>
            <person name="Sibirny A.A."/>
            <person name="Slot J.C."/>
            <person name="Stielow J.B."/>
            <person name="Sun H."/>
            <person name="Kurtzman C.P."/>
            <person name="Blackwell M."/>
            <person name="Jeffries T.W."/>
            <person name="Grigoriev I.V."/>
        </authorList>
    </citation>
    <scope>NUCLEOTIDE SEQUENCE [LARGE SCALE GENOMIC DNA]</scope>
    <source>
        <strain evidence="15">NRRL Y-17796</strain>
    </source>
</reference>
<evidence type="ECO:0000256" key="4">
    <source>
        <dbReference type="ARBA" id="ARBA00022741"/>
    </source>
</evidence>
<evidence type="ECO:0000256" key="1">
    <source>
        <dbReference type="ARBA" id="ARBA00004604"/>
    </source>
</evidence>
<dbReference type="PANTHER" id="PTHR24031">
    <property type="entry name" value="RNA HELICASE"/>
    <property type="match status" value="1"/>
</dbReference>
<evidence type="ECO:0000256" key="3">
    <source>
        <dbReference type="ARBA" id="ARBA00022552"/>
    </source>
</evidence>
<dbReference type="InterPro" id="IPR011545">
    <property type="entry name" value="DEAD/DEAH_box_helicase_dom"/>
</dbReference>
<keyword evidence="7 10" id="KW-0067">ATP-binding</keyword>
<evidence type="ECO:0000256" key="7">
    <source>
        <dbReference type="ARBA" id="ARBA00022840"/>
    </source>
</evidence>
<dbReference type="InterPro" id="IPR001650">
    <property type="entry name" value="Helicase_C-like"/>
</dbReference>
<comment type="function">
    <text evidence="11">RNA helicase.</text>
</comment>
<dbReference type="AlphaFoldDB" id="A0A1E4TB79"/>
<dbReference type="Pfam" id="PF00270">
    <property type="entry name" value="DEAD"/>
    <property type="match status" value="1"/>
</dbReference>
<dbReference type="EMBL" id="KV453843">
    <property type="protein sequence ID" value="ODV89004.1"/>
    <property type="molecule type" value="Genomic_DNA"/>
</dbReference>
<evidence type="ECO:0000256" key="5">
    <source>
        <dbReference type="ARBA" id="ARBA00022801"/>
    </source>
</evidence>
<keyword evidence="6 10" id="KW-0347">Helicase</keyword>
<comment type="subcellular location">
    <subcellularLocation>
        <location evidence="1">Nucleus</location>
        <location evidence="1">Nucleolus</location>
    </subcellularLocation>
</comment>
<dbReference type="GO" id="GO:0016887">
    <property type="term" value="F:ATP hydrolysis activity"/>
    <property type="evidence" value="ECO:0007669"/>
    <property type="project" value="RHEA"/>
</dbReference>
<keyword evidence="3" id="KW-0698">rRNA processing</keyword>
<dbReference type="PROSITE" id="PS51192">
    <property type="entry name" value="HELICASE_ATP_BIND_1"/>
    <property type="match status" value="1"/>
</dbReference>
<accession>A0A1E4TB79</accession>
<evidence type="ECO:0000256" key="2">
    <source>
        <dbReference type="ARBA" id="ARBA00022517"/>
    </source>
</evidence>
<protein>
    <recommendedName>
        <fullName evidence="11">ATP-dependent RNA helicase</fullName>
        <ecNumber evidence="11">3.6.4.13</ecNumber>
    </recommendedName>
</protein>
<gene>
    <name evidence="14" type="ORF">CANCADRAFT_58047</name>
</gene>
<dbReference type="PROSITE" id="PS00039">
    <property type="entry name" value="DEAD_ATP_HELICASE"/>
    <property type="match status" value="1"/>
</dbReference>
<dbReference type="InterPro" id="IPR014001">
    <property type="entry name" value="Helicase_ATP-bd"/>
</dbReference>
<dbReference type="SMART" id="SM00490">
    <property type="entry name" value="HELICc"/>
    <property type="match status" value="1"/>
</dbReference>
<dbReference type="Pfam" id="PF13959">
    <property type="entry name" value="CTE_SPB4"/>
    <property type="match status" value="1"/>
</dbReference>
<dbReference type="SUPFAM" id="SSF52540">
    <property type="entry name" value="P-loop containing nucleoside triphosphate hydrolases"/>
    <property type="match status" value="2"/>
</dbReference>
<comment type="domain">
    <text evidence="11">The Q motif is unique to and characteristic of the DEAD box family of RNA helicases and controls ATP binding and hydrolysis.</text>
</comment>
<keyword evidence="9" id="KW-0539">Nucleus</keyword>
<proteinExistence type="inferred from homology"/>
<keyword evidence="8 11" id="KW-0694">RNA-binding</keyword>
<dbReference type="GO" id="GO:0003724">
    <property type="term" value="F:RNA helicase activity"/>
    <property type="evidence" value="ECO:0007669"/>
    <property type="project" value="UniProtKB-EC"/>
</dbReference>
<comment type="similarity">
    <text evidence="10">Belongs to the DEAD box helicase family.</text>
</comment>
<dbReference type="InterPro" id="IPR025313">
    <property type="entry name" value="SPB4-like_CTE"/>
</dbReference>
<evidence type="ECO:0000256" key="10">
    <source>
        <dbReference type="RuleBase" id="RU000492"/>
    </source>
</evidence>
<keyword evidence="15" id="KW-1185">Reference proteome</keyword>
<comment type="catalytic activity">
    <reaction evidence="11">
        <text>ATP + H2O = ADP + phosphate + H(+)</text>
        <dbReference type="Rhea" id="RHEA:13065"/>
        <dbReference type="ChEBI" id="CHEBI:15377"/>
        <dbReference type="ChEBI" id="CHEBI:15378"/>
        <dbReference type="ChEBI" id="CHEBI:30616"/>
        <dbReference type="ChEBI" id="CHEBI:43474"/>
        <dbReference type="ChEBI" id="CHEBI:456216"/>
        <dbReference type="EC" id="3.6.4.13"/>
    </reaction>
</comment>
<dbReference type="GO" id="GO:0005730">
    <property type="term" value="C:nucleolus"/>
    <property type="evidence" value="ECO:0007669"/>
    <property type="project" value="UniProtKB-SubCell"/>
</dbReference>
<dbReference type="GO" id="GO:0003723">
    <property type="term" value="F:RNA binding"/>
    <property type="evidence" value="ECO:0007669"/>
    <property type="project" value="UniProtKB-UniRule"/>
</dbReference>
<evidence type="ECO:0000313" key="14">
    <source>
        <dbReference type="EMBL" id="ODV89004.1"/>
    </source>
</evidence>
<dbReference type="GO" id="GO:0000464">
    <property type="term" value="P:endonucleolytic cleavage in ITS1 upstream of 5.8S rRNA from tricistronic rRNA transcript (SSU-rRNA, 5.8S rRNA, LSU-rRNA)"/>
    <property type="evidence" value="ECO:0007669"/>
    <property type="project" value="EnsemblFungi"/>
</dbReference>
<evidence type="ECO:0000256" key="9">
    <source>
        <dbReference type="ARBA" id="ARBA00023242"/>
    </source>
</evidence>
<dbReference type="OrthoDB" id="422663at2759"/>
<evidence type="ECO:0000256" key="6">
    <source>
        <dbReference type="ARBA" id="ARBA00022806"/>
    </source>
</evidence>
<dbReference type="Pfam" id="PF00271">
    <property type="entry name" value="Helicase_C"/>
    <property type="match status" value="1"/>
</dbReference>
<dbReference type="InterPro" id="IPR027417">
    <property type="entry name" value="P-loop_NTPase"/>
</dbReference>
<evidence type="ECO:0000256" key="8">
    <source>
        <dbReference type="ARBA" id="ARBA00022884"/>
    </source>
</evidence>
<feature type="domain" description="Helicase ATP-binding" evidence="12">
    <location>
        <begin position="94"/>
        <end position="289"/>
    </location>
</feature>
<name>A0A1E4TB79_9ASCO</name>
<dbReference type="SMART" id="SM00487">
    <property type="entry name" value="DEXDc"/>
    <property type="match status" value="1"/>
</dbReference>
<keyword evidence="5 10" id="KW-0378">Hydrolase</keyword>
<evidence type="ECO:0000259" key="12">
    <source>
        <dbReference type="PROSITE" id="PS51192"/>
    </source>
</evidence>
<dbReference type="InterPro" id="IPR000629">
    <property type="entry name" value="RNA-helicase_DEAD-box_CS"/>
</dbReference>
<dbReference type="GO" id="GO:0005524">
    <property type="term" value="F:ATP binding"/>
    <property type="evidence" value="ECO:0007669"/>
    <property type="project" value="UniProtKB-UniRule"/>
</dbReference>
<dbReference type="EC" id="3.6.4.13" evidence="11"/>